<evidence type="ECO:0000256" key="3">
    <source>
        <dbReference type="SAM" id="MobiDB-lite"/>
    </source>
</evidence>
<dbReference type="AlphaFoldDB" id="A0A8J5K5A3"/>
<name>A0A8J5K5A3_HOMAM</name>
<dbReference type="GO" id="GO:0003743">
    <property type="term" value="F:translation initiation factor activity"/>
    <property type="evidence" value="ECO:0007669"/>
    <property type="project" value="UniProtKB-KW"/>
</dbReference>
<dbReference type="EMBL" id="JAHLQT010021789">
    <property type="protein sequence ID" value="KAG7167305.1"/>
    <property type="molecule type" value="Genomic_DNA"/>
</dbReference>
<reference evidence="5" key="1">
    <citation type="journal article" date="2021" name="Sci. Adv.">
        <title>The American lobster genome reveals insights on longevity, neural, and immune adaptations.</title>
        <authorList>
            <person name="Polinski J.M."/>
            <person name="Zimin A.V."/>
            <person name="Clark K.F."/>
            <person name="Kohn A.B."/>
            <person name="Sadowski N."/>
            <person name="Timp W."/>
            <person name="Ptitsyn A."/>
            <person name="Khanna P."/>
            <person name="Romanova D.Y."/>
            <person name="Williams P."/>
            <person name="Greenwood S.J."/>
            <person name="Moroz L.L."/>
            <person name="Walt D.R."/>
            <person name="Bodnar A.G."/>
        </authorList>
    </citation>
    <scope>NUCLEOTIDE SEQUENCE</scope>
    <source>
        <strain evidence="5">GMGI-L3</strain>
    </source>
</reference>
<dbReference type="SMART" id="SM00360">
    <property type="entry name" value="RRM"/>
    <property type="match status" value="1"/>
</dbReference>
<gene>
    <name evidence="5" type="primary">Eif4b-L1</name>
    <name evidence="5" type="ORF">Hamer_G023235</name>
</gene>
<accession>A0A8J5K5A3</accession>
<dbReference type="InterPro" id="IPR000504">
    <property type="entry name" value="RRM_dom"/>
</dbReference>
<feature type="domain" description="RRM" evidence="4">
    <location>
        <begin position="81"/>
        <end position="158"/>
    </location>
</feature>
<dbReference type="InterPro" id="IPR012677">
    <property type="entry name" value="Nucleotide-bd_a/b_plait_sf"/>
</dbReference>
<feature type="region of interest" description="Disordered" evidence="3">
    <location>
        <begin position="161"/>
        <end position="195"/>
    </location>
</feature>
<dbReference type="PANTHER" id="PTHR23236">
    <property type="entry name" value="EUKARYOTIC TRANSLATION INITIATION FACTOR 4B/4H"/>
    <property type="match status" value="1"/>
</dbReference>
<dbReference type="PANTHER" id="PTHR23236:SF2">
    <property type="entry name" value="EUKARYOTIC TRANSLATION INITIATION FACTOR 4B"/>
    <property type="match status" value="1"/>
</dbReference>
<dbReference type="InterPro" id="IPR033107">
    <property type="entry name" value="EIF-4B_RRM"/>
</dbReference>
<keyword evidence="5" id="KW-0648">Protein biosynthesis</keyword>
<comment type="caution">
    <text evidence="5">The sequence shown here is derived from an EMBL/GenBank/DDBJ whole genome shotgun (WGS) entry which is preliminary data.</text>
</comment>
<proteinExistence type="predicted"/>
<dbReference type="InterPro" id="IPR035979">
    <property type="entry name" value="RBD_domain_sf"/>
</dbReference>
<evidence type="ECO:0000313" key="5">
    <source>
        <dbReference type="EMBL" id="KAG7167305.1"/>
    </source>
</evidence>
<dbReference type="GO" id="GO:0003723">
    <property type="term" value="F:RNA binding"/>
    <property type="evidence" value="ECO:0007669"/>
    <property type="project" value="UniProtKB-UniRule"/>
</dbReference>
<feature type="non-terminal residue" evidence="5">
    <location>
        <position position="287"/>
    </location>
</feature>
<protein>
    <submittedName>
        <fullName evidence="5">Eukaryotic translation initiation factor 4B-like 1</fullName>
    </submittedName>
</protein>
<dbReference type="SUPFAM" id="SSF54928">
    <property type="entry name" value="RNA-binding domain, RBD"/>
    <property type="match status" value="1"/>
</dbReference>
<sequence>MLSKKNKKTKGKPVPLGEFLGASASPCGSAVVLNKSSWAEESEDYEEDRYAQPERLVLPTAPRNARESDVDPERIPRDPPYTAYIANLPFEVDDEDIIRFFQDLKVKSIRLPREGGEGGRFKGFGYVEFETRNELIEALAKNDDVMNNRKIRVDIAEGEGGNQRRGFSDRGGRDEDRLDRSEGVSDWRAPPRDAPSRDAVVGLVIATEAASEIVIEEALATVTGAAALVIVIEVALVTATEVAALVIVIEVAALVIAIETAEAALVIAIETAEAASVIAIETEAAAS</sequence>
<evidence type="ECO:0000256" key="2">
    <source>
        <dbReference type="PROSITE-ProRule" id="PRU00176"/>
    </source>
</evidence>
<evidence type="ECO:0000259" key="4">
    <source>
        <dbReference type="PROSITE" id="PS50102"/>
    </source>
</evidence>
<feature type="compositionally biased region" description="Basic and acidic residues" evidence="3">
    <location>
        <begin position="166"/>
        <end position="195"/>
    </location>
</feature>
<keyword evidence="6" id="KW-1185">Reference proteome</keyword>
<keyword evidence="5" id="KW-0396">Initiation factor</keyword>
<dbReference type="Proteomes" id="UP000747542">
    <property type="component" value="Unassembled WGS sequence"/>
</dbReference>
<dbReference type="Gene3D" id="3.30.70.330">
    <property type="match status" value="1"/>
</dbReference>
<dbReference type="FunFam" id="3.30.70.330:FF:000652">
    <property type="entry name" value="Eukaryotic translation initiation factor 4B"/>
    <property type="match status" value="1"/>
</dbReference>
<dbReference type="PROSITE" id="PS50102">
    <property type="entry name" value="RRM"/>
    <property type="match status" value="1"/>
</dbReference>
<organism evidence="5 6">
    <name type="scientific">Homarus americanus</name>
    <name type="common">American lobster</name>
    <dbReference type="NCBI Taxonomy" id="6706"/>
    <lineage>
        <taxon>Eukaryota</taxon>
        <taxon>Metazoa</taxon>
        <taxon>Ecdysozoa</taxon>
        <taxon>Arthropoda</taxon>
        <taxon>Crustacea</taxon>
        <taxon>Multicrustacea</taxon>
        <taxon>Malacostraca</taxon>
        <taxon>Eumalacostraca</taxon>
        <taxon>Eucarida</taxon>
        <taxon>Decapoda</taxon>
        <taxon>Pleocyemata</taxon>
        <taxon>Astacidea</taxon>
        <taxon>Nephropoidea</taxon>
        <taxon>Nephropidae</taxon>
        <taxon>Homarus</taxon>
    </lineage>
</organism>
<evidence type="ECO:0000313" key="6">
    <source>
        <dbReference type="Proteomes" id="UP000747542"/>
    </source>
</evidence>
<evidence type="ECO:0000256" key="1">
    <source>
        <dbReference type="ARBA" id="ARBA00022884"/>
    </source>
</evidence>
<keyword evidence="1 2" id="KW-0694">RNA-binding</keyword>
<dbReference type="Pfam" id="PF00076">
    <property type="entry name" value="RRM_1"/>
    <property type="match status" value="1"/>
</dbReference>
<feature type="compositionally biased region" description="Basic residues" evidence="3">
    <location>
        <begin position="1"/>
        <end position="11"/>
    </location>
</feature>
<dbReference type="CDD" id="cd12402">
    <property type="entry name" value="RRM_eIF4B"/>
    <property type="match status" value="1"/>
</dbReference>
<feature type="region of interest" description="Disordered" evidence="3">
    <location>
        <begin position="1"/>
        <end position="24"/>
    </location>
</feature>